<evidence type="ECO:0000313" key="2">
    <source>
        <dbReference type="EMBL" id="SEK76929.1"/>
    </source>
</evidence>
<evidence type="ECO:0000313" key="3">
    <source>
        <dbReference type="Proteomes" id="UP000199256"/>
    </source>
</evidence>
<sequence length="236" mass="27114">MDYWYETLQDDAYEIAADGWVAQPRRMLEEVQSGKKKGQMKDKGWTCDLIPKPYIVACYFAEQQAELDTLQNDLDTVASQLTELEEEHGGEDGAFAELDKINKGEVTKRLKEIKGNPEYADEAWVLKQWTQLDKRQSDLKRQIKEADAALDQLAYEKYPELDEGEIKRLVVDDKWLTALEAAVQYELERVSQTLTGRVRQLAERYQTPLPKLADEMDALSARVDEHLRAMGVVAWA</sequence>
<dbReference type="Proteomes" id="UP000199256">
    <property type="component" value="Unassembled WGS sequence"/>
</dbReference>
<keyword evidence="3" id="KW-1185">Reference proteome</keyword>
<feature type="coiled-coil region" evidence="1">
    <location>
        <begin position="60"/>
        <end position="87"/>
    </location>
</feature>
<dbReference type="EMBL" id="FOAA01000005">
    <property type="protein sequence ID" value="SEK76929.1"/>
    <property type="molecule type" value="Genomic_DNA"/>
</dbReference>
<dbReference type="SUPFAM" id="SSF144292">
    <property type="entry name" value="occludin/ELL-like"/>
    <property type="match status" value="1"/>
</dbReference>
<accession>A0A1H7JQN0</accession>
<reference evidence="3" key="1">
    <citation type="submission" date="2016-10" db="EMBL/GenBank/DDBJ databases">
        <authorList>
            <person name="Varghese N."/>
            <person name="Submissions S."/>
        </authorList>
    </citation>
    <scope>NUCLEOTIDE SEQUENCE [LARGE SCALE GENOMIC DNA]</scope>
    <source>
        <strain evidence="3">DSM 241</strain>
    </source>
</reference>
<dbReference type="Gene3D" id="1.10.287.1490">
    <property type="match status" value="1"/>
</dbReference>
<name>A0A1H7JQN0_9GAMM</name>
<organism evidence="2 3">
    <name type="scientific">Ectothiorhodospira marina</name>
    <dbReference type="NCBI Taxonomy" id="1396821"/>
    <lineage>
        <taxon>Bacteria</taxon>
        <taxon>Pseudomonadati</taxon>
        <taxon>Pseudomonadota</taxon>
        <taxon>Gammaproteobacteria</taxon>
        <taxon>Chromatiales</taxon>
        <taxon>Ectothiorhodospiraceae</taxon>
        <taxon>Ectothiorhodospira</taxon>
    </lineage>
</organism>
<keyword evidence="1" id="KW-0175">Coiled coil</keyword>
<gene>
    <name evidence="2" type="ORF">SAMN05444515_1052</name>
</gene>
<proteinExistence type="predicted"/>
<evidence type="ECO:0000256" key="1">
    <source>
        <dbReference type="SAM" id="Coils"/>
    </source>
</evidence>
<dbReference type="STRING" id="1396821.SAMN05444515_1052"/>
<dbReference type="AlphaFoldDB" id="A0A1H7JQN0"/>
<protein>
    <submittedName>
        <fullName evidence="2">Type I restriction enzyme M protein</fullName>
    </submittedName>
</protein>